<name>A0A841T3N0_9BACL</name>
<evidence type="ECO:0000313" key="3">
    <source>
        <dbReference type="EMBL" id="MBB6637456.1"/>
    </source>
</evidence>
<dbReference type="Gene3D" id="2.40.50.1020">
    <property type="entry name" value="LytTr DNA-binding domain"/>
    <property type="match status" value="1"/>
</dbReference>
<comment type="caution">
    <text evidence="3">The sequence shown here is derived from an EMBL/GenBank/DDBJ whole genome shotgun (WGS) entry which is preliminary data.</text>
</comment>
<feature type="compositionally biased region" description="Low complexity" evidence="1">
    <location>
        <begin position="175"/>
        <end position="187"/>
    </location>
</feature>
<dbReference type="PIRSF" id="PIRSF036612">
    <property type="entry name" value="ABC_ATP_LytTR"/>
    <property type="match status" value="1"/>
</dbReference>
<evidence type="ECO:0000313" key="4">
    <source>
        <dbReference type="Proteomes" id="UP000535838"/>
    </source>
</evidence>
<feature type="region of interest" description="Disordered" evidence="1">
    <location>
        <begin position="123"/>
        <end position="192"/>
    </location>
</feature>
<dbReference type="Gene3D" id="3.40.50.300">
    <property type="entry name" value="P-loop containing nucleotide triphosphate hydrolases"/>
    <property type="match status" value="1"/>
</dbReference>
<dbReference type="InterPro" id="IPR046947">
    <property type="entry name" value="LytR-like"/>
</dbReference>
<dbReference type="InterPro" id="IPR027417">
    <property type="entry name" value="P-loop_NTPase"/>
</dbReference>
<feature type="compositionally biased region" description="Acidic residues" evidence="1">
    <location>
        <begin position="126"/>
        <end position="135"/>
    </location>
</feature>
<dbReference type="SUPFAM" id="SSF52540">
    <property type="entry name" value="P-loop containing nucleoside triphosphate hydrolases"/>
    <property type="match status" value="1"/>
</dbReference>
<feature type="domain" description="HTH LytTR-type" evidence="2">
    <location>
        <begin position="201"/>
        <end position="307"/>
    </location>
</feature>
<feature type="compositionally biased region" description="Basic and acidic residues" evidence="1">
    <location>
        <begin position="154"/>
        <end position="174"/>
    </location>
</feature>
<evidence type="ECO:0000259" key="2">
    <source>
        <dbReference type="PROSITE" id="PS50930"/>
    </source>
</evidence>
<dbReference type="PANTHER" id="PTHR37299">
    <property type="entry name" value="TRANSCRIPTIONAL REGULATOR-RELATED"/>
    <property type="match status" value="1"/>
</dbReference>
<dbReference type="InterPro" id="IPR012046">
    <property type="entry name" value="LytTR_ABC"/>
</dbReference>
<dbReference type="PROSITE" id="PS50930">
    <property type="entry name" value="HTH_LYTTR"/>
    <property type="match status" value="1"/>
</dbReference>
<reference evidence="3 4" key="1">
    <citation type="submission" date="2020-08" db="EMBL/GenBank/DDBJ databases">
        <title>Cohnella phylogeny.</title>
        <authorList>
            <person name="Dunlap C."/>
        </authorList>
    </citation>
    <scope>NUCLEOTIDE SEQUENCE [LARGE SCALE GENOMIC DNA]</scope>
    <source>
        <strain evidence="3 4">DSM 25241</strain>
    </source>
</reference>
<dbReference type="PANTHER" id="PTHR37299:SF1">
    <property type="entry name" value="STAGE 0 SPORULATION PROTEIN A HOMOLOG"/>
    <property type="match status" value="1"/>
</dbReference>
<accession>A0A841T3N0</accession>
<feature type="compositionally biased region" description="Basic and acidic residues" evidence="1">
    <location>
        <begin position="136"/>
        <end position="146"/>
    </location>
</feature>
<keyword evidence="3" id="KW-0238">DNA-binding</keyword>
<dbReference type="Proteomes" id="UP000535838">
    <property type="component" value="Unassembled WGS sequence"/>
</dbReference>
<dbReference type="InterPro" id="IPR007492">
    <property type="entry name" value="LytTR_DNA-bd_dom"/>
</dbReference>
<sequence length="307" mass="33957">MKVKAYLDFWCGLYGEHRRPLGDLLQAAGLLDAADKLIARLSASERRRLQLVRCAVHDPELIVLENPEQGLDLASCAIVRQMVSGWTAKGKALLITCSSTESAVSLSGDAYRLTSYGLKRLVARDETDEPGEEDRGETNGREDRRGTNGGENPEDTKDTNGKEAERGDLKEKNSEAASQPAAASEPAYPNSGAPRLRIAKIPAKAGDKVILVDPSEILYVESSDGQSMLHLETETLPCAWSLNELEARLAPFDFYRCHRSYLVNLKRVREVIVWTRNSYSLVMADPSKRAVPLSKGRYEDLKRLIGI</sequence>
<dbReference type="GO" id="GO:0003677">
    <property type="term" value="F:DNA binding"/>
    <property type="evidence" value="ECO:0007669"/>
    <property type="project" value="UniProtKB-KW"/>
</dbReference>
<dbReference type="AlphaFoldDB" id="A0A841T3N0"/>
<gene>
    <name evidence="3" type="ORF">H7B67_25280</name>
</gene>
<keyword evidence="4" id="KW-1185">Reference proteome</keyword>
<dbReference type="GO" id="GO:0000156">
    <property type="term" value="F:phosphorelay response regulator activity"/>
    <property type="evidence" value="ECO:0007669"/>
    <property type="project" value="InterPro"/>
</dbReference>
<proteinExistence type="predicted"/>
<organism evidence="3 4">
    <name type="scientific">Cohnella thailandensis</name>
    <dbReference type="NCBI Taxonomy" id="557557"/>
    <lineage>
        <taxon>Bacteria</taxon>
        <taxon>Bacillati</taxon>
        <taxon>Bacillota</taxon>
        <taxon>Bacilli</taxon>
        <taxon>Bacillales</taxon>
        <taxon>Paenibacillaceae</taxon>
        <taxon>Cohnella</taxon>
    </lineage>
</organism>
<dbReference type="Pfam" id="PF04397">
    <property type="entry name" value="LytTR"/>
    <property type="match status" value="1"/>
</dbReference>
<dbReference type="SMART" id="SM00850">
    <property type="entry name" value="LytTR"/>
    <property type="match status" value="1"/>
</dbReference>
<dbReference type="EMBL" id="JACJVQ010000022">
    <property type="protein sequence ID" value="MBB6637456.1"/>
    <property type="molecule type" value="Genomic_DNA"/>
</dbReference>
<protein>
    <submittedName>
        <fullName evidence="3">LytTR family transcriptional regulator DNA-binding domain-containing protein</fullName>
    </submittedName>
</protein>
<evidence type="ECO:0000256" key="1">
    <source>
        <dbReference type="SAM" id="MobiDB-lite"/>
    </source>
</evidence>